<gene>
    <name evidence="2" type="primary">53</name>
    <name evidence="2" type="ORF">SEA_TINYTIMOTHY_53</name>
</gene>
<evidence type="ECO:0000313" key="2">
    <source>
        <dbReference type="EMBL" id="QDF17006.1"/>
    </source>
</evidence>
<feature type="region of interest" description="Disordered" evidence="1">
    <location>
        <begin position="26"/>
        <end position="56"/>
    </location>
</feature>
<dbReference type="EMBL" id="MK878904">
    <property type="protein sequence ID" value="QDF17006.1"/>
    <property type="molecule type" value="Genomic_DNA"/>
</dbReference>
<name>A0A4Y6EE84_9CAUD</name>
<organism evidence="2 3">
    <name type="scientific">Microbacterium phage TinyTimothy</name>
    <dbReference type="NCBI Taxonomy" id="2583039"/>
    <lineage>
        <taxon>Viruses</taxon>
        <taxon>Duplodnaviria</taxon>
        <taxon>Heunggongvirae</taxon>
        <taxon>Uroviricota</taxon>
        <taxon>Caudoviricetes</taxon>
        <taxon>Eekayvirinae</taxon>
        <taxon>Tinytimothyvirus</taxon>
        <taxon>Tinytimothyvirus tinytimothy</taxon>
    </lineage>
</organism>
<dbReference type="Proteomes" id="UP000318861">
    <property type="component" value="Segment"/>
</dbReference>
<sequence length="56" mass="6701">MAGPKDLLTPEQYKRWYARHKQVEKERQWRERLRNNPINALPLSERGELPDTSSPL</sequence>
<accession>A0A4Y6EE84</accession>
<keyword evidence="3" id="KW-1185">Reference proteome</keyword>
<proteinExistence type="predicted"/>
<evidence type="ECO:0000256" key="1">
    <source>
        <dbReference type="SAM" id="MobiDB-lite"/>
    </source>
</evidence>
<reference evidence="2 3" key="1">
    <citation type="submission" date="2019-05" db="EMBL/GenBank/DDBJ databases">
        <authorList>
            <person name="Baumgardner C.A."/>
            <person name="Folse N.B."/>
            <person name="Neri L.M."/>
            <person name="Renaud V.D."/>
            <person name="Wallen J.R."/>
            <person name="Bintz B.J."/>
            <person name="Gainey M.D."/>
            <person name="Garlena R.A."/>
            <person name="Russell D.A."/>
            <person name="Pope W.H."/>
            <person name="Jacobs-Sera D."/>
            <person name="Hatfull G.F."/>
        </authorList>
    </citation>
    <scope>NUCLEOTIDE SEQUENCE [LARGE SCALE GENOMIC DNA]</scope>
</reference>
<dbReference type="RefSeq" id="YP_009847681.1">
    <property type="nucleotide sequence ID" value="NC_048777.1"/>
</dbReference>
<dbReference type="GeneID" id="55618078"/>
<protein>
    <submittedName>
        <fullName evidence="2">Uncharacterized protein</fullName>
    </submittedName>
</protein>
<evidence type="ECO:0000313" key="3">
    <source>
        <dbReference type="Proteomes" id="UP000318861"/>
    </source>
</evidence>
<dbReference type="KEGG" id="vg:55618078"/>